<keyword evidence="2 3" id="KW-0802">TPR repeat</keyword>
<gene>
    <name evidence="4" type="ORF">E1163_14110</name>
</gene>
<dbReference type="PROSITE" id="PS50005">
    <property type="entry name" value="TPR"/>
    <property type="match status" value="2"/>
</dbReference>
<evidence type="ECO:0000313" key="5">
    <source>
        <dbReference type="Proteomes" id="UP000798808"/>
    </source>
</evidence>
<keyword evidence="5" id="KW-1185">Reference proteome</keyword>
<evidence type="ECO:0000256" key="3">
    <source>
        <dbReference type="PROSITE-ProRule" id="PRU00339"/>
    </source>
</evidence>
<name>A0ABW9RS13_9BACT</name>
<protein>
    <submittedName>
        <fullName evidence="4">Tetratricopeptide repeat protein</fullName>
    </submittedName>
</protein>
<feature type="repeat" description="TPR" evidence="3">
    <location>
        <begin position="203"/>
        <end position="236"/>
    </location>
</feature>
<dbReference type="Gene3D" id="1.25.40.10">
    <property type="entry name" value="Tetratricopeptide repeat domain"/>
    <property type="match status" value="2"/>
</dbReference>
<evidence type="ECO:0000313" key="4">
    <source>
        <dbReference type="EMBL" id="MTI26088.1"/>
    </source>
</evidence>
<keyword evidence="1" id="KW-0677">Repeat</keyword>
<dbReference type="SUPFAM" id="SSF48452">
    <property type="entry name" value="TPR-like"/>
    <property type="match status" value="1"/>
</dbReference>
<dbReference type="SMART" id="SM00028">
    <property type="entry name" value="TPR"/>
    <property type="match status" value="4"/>
</dbReference>
<dbReference type="InterPro" id="IPR019734">
    <property type="entry name" value="TPR_rpt"/>
</dbReference>
<reference evidence="4 5" key="1">
    <citation type="submission" date="2019-02" db="EMBL/GenBank/DDBJ databases">
        <authorList>
            <person name="Goldberg S.R."/>
            <person name="Haltli B.A."/>
            <person name="Correa H."/>
            <person name="Russell K.G."/>
        </authorList>
    </citation>
    <scope>NUCLEOTIDE SEQUENCE [LARGE SCALE GENOMIC DNA]</scope>
    <source>
        <strain evidence="4 5">JCM 16186</strain>
    </source>
</reference>
<dbReference type="EMBL" id="SMLW01000561">
    <property type="protein sequence ID" value="MTI26088.1"/>
    <property type="molecule type" value="Genomic_DNA"/>
</dbReference>
<feature type="repeat" description="TPR" evidence="3">
    <location>
        <begin position="169"/>
        <end position="202"/>
    </location>
</feature>
<evidence type="ECO:0000256" key="2">
    <source>
        <dbReference type="ARBA" id="ARBA00022803"/>
    </source>
</evidence>
<proteinExistence type="predicted"/>
<dbReference type="RefSeq" id="WP_155172896.1">
    <property type="nucleotide sequence ID" value="NZ_BAAAFL010000051.1"/>
</dbReference>
<evidence type="ECO:0000256" key="1">
    <source>
        <dbReference type="ARBA" id="ARBA00022737"/>
    </source>
</evidence>
<dbReference type="Proteomes" id="UP000798808">
    <property type="component" value="Unassembled WGS sequence"/>
</dbReference>
<comment type="caution">
    <text evidence="4">The sequence shown here is derived from an EMBL/GenBank/DDBJ whole genome shotgun (WGS) entry which is preliminary data.</text>
</comment>
<dbReference type="InterPro" id="IPR050498">
    <property type="entry name" value="Ycf3"/>
</dbReference>
<sequence>MDKPFYSWEDFTSNFGKEMISADDVYATMKKSGLKDFTYSKFDYHFVSNDKKKLEDLNKFILGHYDYEFVEFTMFGDLHELRGLTNEIPITNDNLLYWALDMAKRGMEFDCKLDGYGSAPNNESPTLPDFSKEKEDYYFNKAIELYNRGDLSGSIFNWSIVLQINPNDPNSYYSRAIVKNELYTWKSAIRDYDKAIELAPDFSDAIVNRATVKDENGDYEGAIEDYNKAIALDANNSMAYFNRGNTNFNMGNKTRACEDWNKAHELGDETAAERIAANCRNSP</sequence>
<dbReference type="PANTHER" id="PTHR44858">
    <property type="entry name" value="TETRATRICOPEPTIDE REPEAT PROTEIN 6"/>
    <property type="match status" value="1"/>
</dbReference>
<dbReference type="Pfam" id="PF13414">
    <property type="entry name" value="TPR_11"/>
    <property type="match status" value="1"/>
</dbReference>
<organism evidence="4 5">
    <name type="scientific">Fulvivirga kasyanovii</name>
    <dbReference type="NCBI Taxonomy" id="396812"/>
    <lineage>
        <taxon>Bacteria</taxon>
        <taxon>Pseudomonadati</taxon>
        <taxon>Bacteroidota</taxon>
        <taxon>Cytophagia</taxon>
        <taxon>Cytophagales</taxon>
        <taxon>Fulvivirgaceae</taxon>
        <taxon>Fulvivirga</taxon>
    </lineage>
</organism>
<accession>A0ABW9RS13</accession>
<dbReference type="PANTHER" id="PTHR44858:SF1">
    <property type="entry name" value="UDP-N-ACETYLGLUCOSAMINE--PEPTIDE N-ACETYLGLUCOSAMINYLTRANSFERASE SPINDLY-RELATED"/>
    <property type="match status" value="1"/>
</dbReference>
<dbReference type="InterPro" id="IPR011990">
    <property type="entry name" value="TPR-like_helical_dom_sf"/>
</dbReference>